<feature type="transmembrane region" description="Helical" evidence="1">
    <location>
        <begin position="110"/>
        <end position="135"/>
    </location>
</feature>
<feature type="transmembrane region" description="Helical" evidence="1">
    <location>
        <begin position="252"/>
        <end position="271"/>
    </location>
</feature>
<dbReference type="GO" id="GO:0140359">
    <property type="term" value="F:ABC-type transporter activity"/>
    <property type="evidence" value="ECO:0007669"/>
    <property type="project" value="InterPro"/>
</dbReference>
<dbReference type="EMBL" id="WGGD01000005">
    <property type="protein sequence ID" value="MUN29724.1"/>
    <property type="molecule type" value="Genomic_DNA"/>
</dbReference>
<keyword evidence="3" id="KW-1185">Reference proteome</keyword>
<accession>A0A6A9QMF8</accession>
<evidence type="ECO:0000256" key="1">
    <source>
        <dbReference type="SAM" id="Phobius"/>
    </source>
</evidence>
<feature type="transmembrane region" description="Helical" evidence="1">
    <location>
        <begin position="21"/>
        <end position="39"/>
    </location>
</feature>
<evidence type="ECO:0000313" key="2">
    <source>
        <dbReference type="EMBL" id="MUN29724.1"/>
    </source>
</evidence>
<feature type="transmembrane region" description="Helical" evidence="1">
    <location>
        <begin position="175"/>
        <end position="201"/>
    </location>
</feature>
<feature type="transmembrane region" description="Helical" evidence="1">
    <location>
        <begin position="59"/>
        <end position="78"/>
    </location>
</feature>
<proteinExistence type="predicted"/>
<comment type="caution">
    <text evidence="2">The sequence shown here is derived from an EMBL/GenBank/DDBJ whole genome shotgun (WGS) entry which is preliminary data.</text>
</comment>
<dbReference type="PANTHER" id="PTHR43471">
    <property type="entry name" value="ABC TRANSPORTER PERMEASE"/>
    <property type="match status" value="1"/>
</dbReference>
<reference evidence="2 3" key="1">
    <citation type="submission" date="2019-10" db="EMBL/GenBank/DDBJ databases">
        <title>Sequencing and Assembly of Multiple Reported Metal-Biooxidizing Members of the Extremely Thermoacidophilic Archaeal Family Sulfolobaceae.</title>
        <authorList>
            <person name="Counts J.A."/>
            <person name="Kelly R.M."/>
        </authorList>
    </citation>
    <scope>NUCLEOTIDE SEQUENCE [LARGE SCALE GENOMIC DNA]</scope>
    <source>
        <strain evidence="2 3">DSM 6482</strain>
    </source>
</reference>
<keyword evidence="1" id="KW-1133">Transmembrane helix</keyword>
<evidence type="ECO:0000313" key="3">
    <source>
        <dbReference type="Proteomes" id="UP000470772"/>
    </source>
</evidence>
<dbReference type="RefSeq" id="WP_054839332.1">
    <property type="nucleotide sequence ID" value="NZ_BBBY01000081.1"/>
</dbReference>
<dbReference type="GO" id="GO:0005886">
    <property type="term" value="C:plasma membrane"/>
    <property type="evidence" value="ECO:0007669"/>
    <property type="project" value="UniProtKB-SubCell"/>
</dbReference>
<dbReference type="AlphaFoldDB" id="A0A6A9QMF8"/>
<organism evidence="2 3">
    <name type="scientific">Sulfuracidifex metallicus DSM 6482 = JCM 9184</name>
    <dbReference type="NCBI Taxonomy" id="523847"/>
    <lineage>
        <taxon>Archaea</taxon>
        <taxon>Thermoproteota</taxon>
        <taxon>Thermoprotei</taxon>
        <taxon>Sulfolobales</taxon>
        <taxon>Sulfolobaceae</taxon>
        <taxon>Sulfuracidifex</taxon>
    </lineage>
</organism>
<keyword evidence="1" id="KW-0812">Transmembrane</keyword>
<gene>
    <name evidence="2" type="ORF">GC250_09815</name>
</gene>
<dbReference type="OrthoDB" id="43597at2157"/>
<dbReference type="Pfam" id="PF12679">
    <property type="entry name" value="ABC2_membrane_2"/>
    <property type="match status" value="1"/>
</dbReference>
<dbReference type="Proteomes" id="UP000470772">
    <property type="component" value="Unassembled WGS sequence"/>
</dbReference>
<name>A0A6A9QMF8_SULME</name>
<protein>
    <submittedName>
        <fullName evidence="2">ABC transporter permease subunit</fullName>
    </submittedName>
</protein>
<sequence length="281" mass="31071">MALLDKVIVYEIKRAVARRKVISLVSITLVFEVGIYLLLEYAGTSRVASLLDPFHPYLWLVGILLPQSLLLHFIAISISSGSMSEEYEQGTVDFFMTKPITRMTFITGKFIGGFILVLLIYLLMVALSIGFSYSFFGAQEYVNFIPLVVGSVILSAVTFYSIAFALGEMLRKSSLAFLLSSSILIGSILVTTILIFVATILKDPTYYGYAQYLPSWGAEELPFFIAQHIPNVYLLLNFLSVFPIGQGTTAQAAVSIFGYSSIPAAIGYISFLRRDIPKKVT</sequence>
<keyword evidence="1" id="KW-0472">Membrane</keyword>
<feature type="transmembrane region" description="Helical" evidence="1">
    <location>
        <begin position="141"/>
        <end position="163"/>
    </location>
</feature>